<organism evidence="9 10">
    <name type="scientific">Caenorhabditis auriculariae</name>
    <dbReference type="NCBI Taxonomy" id="2777116"/>
    <lineage>
        <taxon>Eukaryota</taxon>
        <taxon>Metazoa</taxon>
        <taxon>Ecdysozoa</taxon>
        <taxon>Nematoda</taxon>
        <taxon>Chromadorea</taxon>
        <taxon>Rhabditida</taxon>
        <taxon>Rhabditina</taxon>
        <taxon>Rhabditomorpha</taxon>
        <taxon>Rhabditoidea</taxon>
        <taxon>Rhabditidae</taxon>
        <taxon>Peloderinae</taxon>
        <taxon>Caenorhabditis</taxon>
    </lineage>
</organism>
<evidence type="ECO:0000256" key="5">
    <source>
        <dbReference type="ARBA" id="ARBA00022679"/>
    </source>
</evidence>
<dbReference type="GO" id="GO:0009398">
    <property type="term" value="P:FMN biosynthetic process"/>
    <property type="evidence" value="ECO:0007669"/>
    <property type="project" value="TreeGrafter"/>
</dbReference>
<sequence>MISVLPLLVSGKVVKGFGRGGKDLGCPTANLDDEVLENLPKSLICGVYYGLARVGNGEVYKTALSIGLNPHYGNERKTLEVHLIDFHVADFYGSEIRVLIVGFIREMTAFISLDHLKAAIANDIAVSKEELPAELVDKFKIEYFSE</sequence>
<dbReference type="AlphaFoldDB" id="A0A8S1HP11"/>
<dbReference type="OrthoDB" id="276388at2759"/>
<dbReference type="GO" id="GO:0005739">
    <property type="term" value="C:mitochondrion"/>
    <property type="evidence" value="ECO:0007669"/>
    <property type="project" value="TreeGrafter"/>
</dbReference>
<keyword evidence="3" id="KW-0285">Flavoprotein</keyword>
<reference evidence="9" key="1">
    <citation type="submission" date="2020-10" db="EMBL/GenBank/DDBJ databases">
        <authorList>
            <person name="Kikuchi T."/>
        </authorList>
    </citation>
    <scope>NUCLEOTIDE SEQUENCE</scope>
    <source>
        <strain evidence="9">NKZ352</strain>
    </source>
</reference>
<feature type="domain" description="Riboflavin kinase" evidence="8">
    <location>
        <begin position="7"/>
        <end position="132"/>
    </location>
</feature>
<comment type="caution">
    <text evidence="9">The sequence shown here is derived from an EMBL/GenBank/DDBJ whole genome shotgun (WGS) entry which is preliminary data.</text>
</comment>
<evidence type="ECO:0000313" key="9">
    <source>
        <dbReference type="EMBL" id="CAD6197107.1"/>
    </source>
</evidence>
<accession>A0A8S1HP11</accession>
<dbReference type="SUPFAM" id="SSF82114">
    <property type="entry name" value="Riboflavin kinase-like"/>
    <property type="match status" value="1"/>
</dbReference>
<dbReference type="GO" id="GO:0008531">
    <property type="term" value="F:riboflavin kinase activity"/>
    <property type="evidence" value="ECO:0007669"/>
    <property type="project" value="UniProtKB-EC"/>
</dbReference>
<keyword evidence="5" id="KW-0808">Transferase</keyword>
<evidence type="ECO:0000256" key="3">
    <source>
        <dbReference type="ARBA" id="ARBA00022630"/>
    </source>
</evidence>
<evidence type="ECO:0000256" key="2">
    <source>
        <dbReference type="ARBA" id="ARBA00012105"/>
    </source>
</evidence>
<dbReference type="SMART" id="SM00904">
    <property type="entry name" value="Flavokinase"/>
    <property type="match status" value="1"/>
</dbReference>
<gene>
    <name evidence="9" type="ORF">CAUJ_LOCUS13016</name>
</gene>
<keyword evidence="4" id="KW-0288">FMN</keyword>
<evidence type="ECO:0000256" key="1">
    <source>
        <dbReference type="ARBA" id="ARBA00005201"/>
    </source>
</evidence>
<protein>
    <recommendedName>
        <fullName evidence="2">riboflavin kinase</fullName>
        <ecNumber evidence="2">2.7.1.26</ecNumber>
    </recommendedName>
</protein>
<proteinExistence type="predicted"/>
<evidence type="ECO:0000256" key="7">
    <source>
        <dbReference type="ARBA" id="ARBA00022840"/>
    </source>
</evidence>
<comment type="pathway">
    <text evidence="1">Cofactor biosynthesis; FMN biosynthesis; FMN from riboflavin (ATP route): step 1/1.</text>
</comment>
<dbReference type="GO" id="GO:0009231">
    <property type="term" value="P:riboflavin biosynthetic process"/>
    <property type="evidence" value="ECO:0007669"/>
    <property type="project" value="InterPro"/>
</dbReference>
<dbReference type="EC" id="2.7.1.26" evidence="2"/>
<evidence type="ECO:0000256" key="6">
    <source>
        <dbReference type="ARBA" id="ARBA00022741"/>
    </source>
</evidence>
<keyword evidence="6" id="KW-0547">Nucleotide-binding</keyword>
<dbReference type="Proteomes" id="UP000835052">
    <property type="component" value="Unassembled WGS sequence"/>
</dbReference>
<dbReference type="PANTHER" id="PTHR22749:SF6">
    <property type="entry name" value="RIBOFLAVIN KINASE"/>
    <property type="match status" value="1"/>
</dbReference>
<dbReference type="InterPro" id="IPR023468">
    <property type="entry name" value="Riboflavin_kinase"/>
</dbReference>
<dbReference type="GO" id="GO:0005524">
    <property type="term" value="F:ATP binding"/>
    <property type="evidence" value="ECO:0007669"/>
    <property type="project" value="UniProtKB-KW"/>
</dbReference>
<evidence type="ECO:0000256" key="4">
    <source>
        <dbReference type="ARBA" id="ARBA00022643"/>
    </source>
</evidence>
<dbReference type="EMBL" id="CAJGYM010000086">
    <property type="protein sequence ID" value="CAD6197107.1"/>
    <property type="molecule type" value="Genomic_DNA"/>
</dbReference>
<dbReference type="InterPro" id="IPR023465">
    <property type="entry name" value="Riboflavin_kinase_dom_sf"/>
</dbReference>
<dbReference type="Pfam" id="PF01687">
    <property type="entry name" value="Flavokinase"/>
    <property type="match status" value="1"/>
</dbReference>
<dbReference type="InterPro" id="IPR015865">
    <property type="entry name" value="Riboflavin_kinase_bac/euk"/>
</dbReference>
<evidence type="ECO:0000259" key="8">
    <source>
        <dbReference type="SMART" id="SM00904"/>
    </source>
</evidence>
<keyword evidence="7" id="KW-0067">ATP-binding</keyword>
<evidence type="ECO:0000313" key="10">
    <source>
        <dbReference type="Proteomes" id="UP000835052"/>
    </source>
</evidence>
<keyword evidence="10" id="KW-1185">Reference proteome</keyword>
<dbReference type="PANTHER" id="PTHR22749">
    <property type="entry name" value="RIBOFLAVIN KINASE/FMN ADENYLYLTRANSFERASE"/>
    <property type="match status" value="1"/>
</dbReference>
<name>A0A8S1HP11_9PELO</name>
<dbReference type="Gene3D" id="2.40.30.30">
    <property type="entry name" value="Riboflavin kinase-like"/>
    <property type="match status" value="1"/>
</dbReference>